<evidence type="ECO:0000256" key="1">
    <source>
        <dbReference type="ARBA" id="ARBA00009981"/>
    </source>
</evidence>
<dbReference type="RefSeq" id="WP_126260505.1">
    <property type="nucleotide sequence ID" value="NZ_SPQU01000001.1"/>
</dbReference>
<comment type="function">
    <text evidence="2">Antitoxin component of a type II toxin-antitoxin (TA) system.</text>
</comment>
<dbReference type="NCBIfam" id="TIGR01552">
    <property type="entry name" value="phd_fam"/>
    <property type="match status" value="1"/>
</dbReference>
<dbReference type="Pfam" id="PF02604">
    <property type="entry name" value="PhdYeFM_antitox"/>
    <property type="match status" value="1"/>
</dbReference>
<comment type="caution">
    <text evidence="4">The sequence shown here is derived from an EMBL/GenBank/DDBJ whole genome shotgun (WGS) entry which is preliminary data.</text>
</comment>
<organism evidence="4 5">
    <name type="scientific">Bradyrhizobium frederickii</name>
    <dbReference type="NCBI Taxonomy" id="2560054"/>
    <lineage>
        <taxon>Bacteria</taxon>
        <taxon>Pseudomonadati</taxon>
        <taxon>Pseudomonadota</taxon>
        <taxon>Alphaproteobacteria</taxon>
        <taxon>Hyphomicrobiales</taxon>
        <taxon>Nitrobacteraceae</taxon>
        <taxon>Bradyrhizobium</taxon>
    </lineage>
</organism>
<reference evidence="4 5" key="1">
    <citation type="submission" date="2019-03" db="EMBL/GenBank/DDBJ databases">
        <title>Bradyrhizobium strains diversity isolated from Chamaecrista fasciculata.</title>
        <authorList>
            <person name="Urquiaga M.C.O."/>
            <person name="Hungria M."/>
            <person name="Delamuta J.R.M."/>
        </authorList>
    </citation>
    <scope>NUCLEOTIDE SEQUENCE [LARGE SCALE GENOMIC DNA]</scope>
    <source>
        <strain evidence="4 5">CNPSo 3424</strain>
    </source>
</reference>
<dbReference type="SUPFAM" id="SSF143120">
    <property type="entry name" value="YefM-like"/>
    <property type="match status" value="1"/>
</dbReference>
<evidence type="ECO:0000256" key="3">
    <source>
        <dbReference type="SAM" id="MobiDB-lite"/>
    </source>
</evidence>
<evidence type="ECO:0000313" key="5">
    <source>
        <dbReference type="Proteomes" id="UP000298225"/>
    </source>
</evidence>
<evidence type="ECO:0000256" key="2">
    <source>
        <dbReference type="RuleBase" id="RU362080"/>
    </source>
</evidence>
<dbReference type="InterPro" id="IPR006442">
    <property type="entry name" value="Antitoxin_Phd/YefM"/>
</dbReference>
<dbReference type="OrthoDB" id="72009at2"/>
<keyword evidence="5" id="KW-1185">Reference proteome</keyword>
<sequence length="83" mass="8828">MVTTLTSREFNQDTSGAKKAASKGPVFITDRGRPAHVLLTIEDYLRLSGGHMSLAEALAQANAAFDFDPPRIAGGISRPADLD</sequence>
<protein>
    <recommendedName>
        <fullName evidence="2">Antitoxin</fullName>
    </recommendedName>
</protein>
<proteinExistence type="inferred from homology"/>
<dbReference type="AlphaFoldDB" id="A0A4Y9LGJ7"/>
<evidence type="ECO:0000313" key="4">
    <source>
        <dbReference type="EMBL" id="TFV42495.1"/>
    </source>
</evidence>
<feature type="region of interest" description="Disordered" evidence="3">
    <location>
        <begin position="1"/>
        <end position="25"/>
    </location>
</feature>
<comment type="similarity">
    <text evidence="1 2">Belongs to the phD/YefM antitoxin family.</text>
</comment>
<dbReference type="InterPro" id="IPR036165">
    <property type="entry name" value="YefM-like_sf"/>
</dbReference>
<dbReference type="Proteomes" id="UP000298225">
    <property type="component" value="Unassembled WGS sequence"/>
</dbReference>
<dbReference type="EMBL" id="SPQU01000001">
    <property type="protein sequence ID" value="TFV42495.1"/>
    <property type="molecule type" value="Genomic_DNA"/>
</dbReference>
<gene>
    <name evidence="4" type="ORF">E4K66_00390</name>
</gene>
<dbReference type="Gene3D" id="3.40.1620.10">
    <property type="entry name" value="YefM-like domain"/>
    <property type="match status" value="1"/>
</dbReference>
<feature type="compositionally biased region" description="Polar residues" evidence="3">
    <location>
        <begin position="1"/>
        <end position="15"/>
    </location>
</feature>
<accession>A0A4Y9LGJ7</accession>
<name>A0A4Y9LGJ7_9BRAD</name>